<evidence type="ECO:0000313" key="3">
    <source>
        <dbReference type="Proteomes" id="UP000092460"/>
    </source>
</evidence>
<dbReference type="VEuPathDB" id="VectorBase:GPPI023894"/>
<keyword evidence="1" id="KW-1133">Transmembrane helix</keyword>
<protein>
    <submittedName>
        <fullName evidence="2">Uncharacterized protein</fullName>
    </submittedName>
</protein>
<dbReference type="EMBL" id="JXJN01010954">
    <property type="status" value="NOT_ANNOTATED_CDS"/>
    <property type="molecule type" value="Genomic_DNA"/>
</dbReference>
<reference evidence="3" key="1">
    <citation type="submission" date="2015-01" db="EMBL/GenBank/DDBJ databases">
        <authorList>
            <person name="Aksoy S."/>
            <person name="Warren W."/>
            <person name="Wilson R.K."/>
        </authorList>
    </citation>
    <scope>NUCLEOTIDE SEQUENCE [LARGE SCALE GENOMIC DNA]</scope>
    <source>
        <strain evidence="3">IAEA</strain>
    </source>
</reference>
<dbReference type="Proteomes" id="UP000092460">
    <property type="component" value="Unassembled WGS sequence"/>
</dbReference>
<keyword evidence="1" id="KW-0812">Transmembrane</keyword>
<keyword evidence="3" id="KW-1185">Reference proteome</keyword>
<name>A0A1B0BAF6_9MUSC</name>
<proteinExistence type="predicted"/>
<accession>A0A1B0BAF6</accession>
<evidence type="ECO:0000313" key="2">
    <source>
        <dbReference type="EnsemblMetazoa" id="GPPI023894-PA"/>
    </source>
</evidence>
<reference evidence="2" key="2">
    <citation type="submission" date="2020-05" db="UniProtKB">
        <authorList>
            <consortium name="EnsemblMetazoa"/>
        </authorList>
    </citation>
    <scope>IDENTIFICATION</scope>
    <source>
        <strain evidence="2">IAEA</strain>
    </source>
</reference>
<keyword evidence="1" id="KW-0472">Membrane</keyword>
<dbReference type="AlphaFoldDB" id="A0A1B0BAF6"/>
<sequence length="100" mass="11189">MNKRKSTVNTYPAAVVIINLQRAPLYSLLKLLLKGKLYIIFDVPLLSTGYITKLLFALLSAGNENTNFQFYTTAPVNDVSSDDKWAQYAGQKNHSFSDKA</sequence>
<dbReference type="EnsemblMetazoa" id="GPPI023894-RA">
    <property type="protein sequence ID" value="GPPI023894-PA"/>
    <property type="gene ID" value="GPPI023894"/>
</dbReference>
<feature type="transmembrane region" description="Helical" evidence="1">
    <location>
        <begin position="37"/>
        <end position="59"/>
    </location>
</feature>
<evidence type="ECO:0000256" key="1">
    <source>
        <dbReference type="SAM" id="Phobius"/>
    </source>
</evidence>
<organism evidence="2 3">
    <name type="scientific">Glossina palpalis gambiensis</name>
    <dbReference type="NCBI Taxonomy" id="67801"/>
    <lineage>
        <taxon>Eukaryota</taxon>
        <taxon>Metazoa</taxon>
        <taxon>Ecdysozoa</taxon>
        <taxon>Arthropoda</taxon>
        <taxon>Hexapoda</taxon>
        <taxon>Insecta</taxon>
        <taxon>Pterygota</taxon>
        <taxon>Neoptera</taxon>
        <taxon>Endopterygota</taxon>
        <taxon>Diptera</taxon>
        <taxon>Brachycera</taxon>
        <taxon>Muscomorpha</taxon>
        <taxon>Hippoboscoidea</taxon>
        <taxon>Glossinidae</taxon>
        <taxon>Glossina</taxon>
    </lineage>
</organism>